<dbReference type="Proteomes" id="UP001516400">
    <property type="component" value="Unassembled WGS sequence"/>
</dbReference>
<protein>
    <submittedName>
        <fullName evidence="1">Uncharacterized protein</fullName>
    </submittedName>
</protein>
<sequence length="119" mass="13447">MPQTFIPLRRVLAEKYTNGTHISSSVFTNRALNQRISDSNKSFYGKRYNQPYTEKTAHSCNVNQCLTGALVGKKVDLEQTQPNCEDGTEEDGVAYGKGGKIIRRGQMSHFWATEEHEYA</sequence>
<evidence type="ECO:0000313" key="2">
    <source>
        <dbReference type="Proteomes" id="UP001516400"/>
    </source>
</evidence>
<organism evidence="1 2">
    <name type="scientific">Cryptolaemus montrouzieri</name>
    <dbReference type="NCBI Taxonomy" id="559131"/>
    <lineage>
        <taxon>Eukaryota</taxon>
        <taxon>Metazoa</taxon>
        <taxon>Ecdysozoa</taxon>
        <taxon>Arthropoda</taxon>
        <taxon>Hexapoda</taxon>
        <taxon>Insecta</taxon>
        <taxon>Pterygota</taxon>
        <taxon>Neoptera</taxon>
        <taxon>Endopterygota</taxon>
        <taxon>Coleoptera</taxon>
        <taxon>Polyphaga</taxon>
        <taxon>Cucujiformia</taxon>
        <taxon>Coccinelloidea</taxon>
        <taxon>Coccinellidae</taxon>
        <taxon>Scymninae</taxon>
        <taxon>Scymnini</taxon>
        <taxon>Cryptolaemus</taxon>
    </lineage>
</organism>
<keyword evidence="2" id="KW-1185">Reference proteome</keyword>
<evidence type="ECO:0000313" key="1">
    <source>
        <dbReference type="EMBL" id="KAL3276201.1"/>
    </source>
</evidence>
<dbReference type="AlphaFoldDB" id="A0ABD2NBR1"/>
<name>A0ABD2NBR1_9CUCU</name>
<gene>
    <name evidence="1" type="ORF">HHI36_020919</name>
</gene>
<dbReference type="EMBL" id="JABFTP020000083">
    <property type="protein sequence ID" value="KAL3276201.1"/>
    <property type="molecule type" value="Genomic_DNA"/>
</dbReference>
<comment type="caution">
    <text evidence="1">The sequence shown here is derived from an EMBL/GenBank/DDBJ whole genome shotgun (WGS) entry which is preliminary data.</text>
</comment>
<proteinExistence type="predicted"/>
<reference evidence="1 2" key="1">
    <citation type="journal article" date="2021" name="BMC Biol.">
        <title>Horizontally acquired antibacterial genes associated with adaptive radiation of ladybird beetles.</title>
        <authorList>
            <person name="Li H.S."/>
            <person name="Tang X.F."/>
            <person name="Huang Y.H."/>
            <person name="Xu Z.Y."/>
            <person name="Chen M.L."/>
            <person name="Du X.Y."/>
            <person name="Qiu B.Y."/>
            <person name="Chen P.T."/>
            <person name="Zhang W."/>
            <person name="Slipinski A."/>
            <person name="Escalona H.E."/>
            <person name="Waterhouse R.M."/>
            <person name="Zwick A."/>
            <person name="Pang H."/>
        </authorList>
    </citation>
    <scope>NUCLEOTIDE SEQUENCE [LARGE SCALE GENOMIC DNA]</scope>
    <source>
        <strain evidence="1">SYSU2018</strain>
    </source>
</reference>
<accession>A0ABD2NBR1</accession>